<comment type="cofactor">
    <cofactor evidence="9">
        <name>Mg(2+)</name>
        <dbReference type="ChEBI" id="CHEBI:18420"/>
    </cofactor>
    <cofactor evidence="9">
        <name>Mn(2+)</name>
        <dbReference type="ChEBI" id="CHEBI:29035"/>
    </cofactor>
    <text evidence="9">Mg(2+) or Mn(2+) required for ssDNA cleavage activity.</text>
</comment>
<keyword evidence="7 9" id="KW-0051">Antiviral defense</keyword>
<evidence type="ECO:0000256" key="7">
    <source>
        <dbReference type="ARBA" id="ARBA00023118"/>
    </source>
</evidence>
<comment type="similarity">
    <text evidence="9">Belongs to the CRISPR-associated exonuclease Cas4 family.</text>
</comment>
<evidence type="ECO:0000256" key="4">
    <source>
        <dbReference type="ARBA" id="ARBA00022839"/>
    </source>
</evidence>
<reference evidence="12" key="1">
    <citation type="submission" date="2016-11" db="EMBL/GenBank/DDBJ databases">
        <authorList>
            <person name="Varghese N."/>
            <person name="Submissions S."/>
        </authorList>
    </citation>
    <scope>NUCLEOTIDE SEQUENCE [LARGE SCALE GENOMIC DNA]</scope>
    <source>
        <strain evidence="12">DSM 12395</strain>
    </source>
</reference>
<dbReference type="Proteomes" id="UP000184148">
    <property type="component" value="Unassembled WGS sequence"/>
</dbReference>
<keyword evidence="8 9" id="KW-0464">Manganese</keyword>
<keyword evidence="3 9" id="KW-0378">Hydrolase</keyword>
<name>A0A1M5AHC4_9FIRM</name>
<evidence type="ECO:0000313" key="11">
    <source>
        <dbReference type="EMBL" id="SHF29720.1"/>
    </source>
</evidence>
<evidence type="ECO:0000256" key="6">
    <source>
        <dbReference type="ARBA" id="ARBA00023014"/>
    </source>
</evidence>
<dbReference type="GO" id="GO:0051536">
    <property type="term" value="F:iron-sulfur cluster binding"/>
    <property type="evidence" value="ECO:0007669"/>
    <property type="project" value="UniProtKB-KW"/>
</dbReference>
<dbReference type="InterPro" id="IPR022765">
    <property type="entry name" value="Dna2/Cas4_DUF83"/>
</dbReference>
<dbReference type="EC" id="3.1.12.1" evidence="9"/>
<evidence type="ECO:0000313" key="12">
    <source>
        <dbReference type="Proteomes" id="UP000184148"/>
    </source>
</evidence>
<comment type="cofactor">
    <cofactor evidence="9">
        <name>iron-sulfur cluster</name>
        <dbReference type="ChEBI" id="CHEBI:30408"/>
    </cofactor>
</comment>
<evidence type="ECO:0000256" key="1">
    <source>
        <dbReference type="ARBA" id="ARBA00022722"/>
    </source>
</evidence>
<proteinExistence type="inferred from homology"/>
<dbReference type="InterPro" id="IPR013343">
    <property type="entry name" value="CRISPR-assoc_prot_Cas4"/>
</dbReference>
<protein>
    <recommendedName>
        <fullName evidence="9">CRISPR-associated exonuclease Cas4</fullName>
        <ecNumber evidence="9">3.1.12.1</ecNumber>
    </recommendedName>
</protein>
<evidence type="ECO:0000256" key="9">
    <source>
        <dbReference type="RuleBase" id="RU365022"/>
    </source>
</evidence>
<keyword evidence="1 9" id="KW-0540">Nuclease</keyword>
<keyword evidence="5 9" id="KW-0408">Iron</keyword>
<evidence type="ECO:0000259" key="10">
    <source>
        <dbReference type="Pfam" id="PF01930"/>
    </source>
</evidence>
<keyword evidence="12" id="KW-1185">Reference proteome</keyword>
<evidence type="ECO:0000256" key="3">
    <source>
        <dbReference type="ARBA" id="ARBA00022801"/>
    </source>
</evidence>
<comment type="function">
    <text evidence="9">CRISPR (clustered regularly interspaced short palindromic repeat) is an adaptive immune system that provides protection against mobile genetic elements (viruses, transposable elements and conjugative plasmids). CRISPR clusters contain sequences complementary to antecedent mobile elements and target invading nucleic acids. CRISPR clusters are transcribed and processed into CRISPR RNA (crRNA).</text>
</comment>
<dbReference type="GO" id="GO:0051607">
    <property type="term" value="P:defense response to virus"/>
    <property type="evidence" value="ECO:0007669"/>
    <property type="project" value="UniProtKB-KW"/>
</dbReference>
<dbReference type="EMBL" id="FQUY01000017">
    <property type="protein sequence ID" value="SHF29720.1"/>
    <property type="molecule type" value="Genomic_DNA"/>
</dbReference>
<evidence type="ECO:0000256" key="5">
    <source>
        <dbReference type="ARBA" id="ARBA00023004"/>
    </source>
</evidence>
<evidence type="ECO:0000256" key="8">
    <source>
        <dbReference type="ARBA" id="ARBA00023211"/>
    </source>
</evidence>
<dbReference type="PANTHER" id="PTHR37168:SF2">
    <property type="entry name" value="CRISPR-ASSOCIATED EXONUCLEASE CAS4"/>
    <property type="match status" value="1"/>
</dbReference>
<feature type="domain" description="DUF83" evidence="10">
    <location>
        <begin position="15"/>
        <end position="173"/>
    </location>
</feature>
<dbReference type="InterPro" id="IPR011604">
    <property type="entry name" value="PDDEXK-like_dom_sf"/>
</dbReference>
<dbReference type="GO" id="GO:0004527">
    <property type="term" value="F:exonuclease activity"/>
    <property type="evidence" value="ECO:0007669"/>
    <property type="project" value="UniProtKB-KW"/>
</dbReference>
<keyword evidence="4 9" id="KW-0269">Exonuclease</keyword>
<dbReference type="PANTHER" id="PTHR37168">
    <property type="entry name" value="CRISPR-ASSOCIATED EXONUCLEASE CAS4"/>
    <property type="match status" value="1"/>
</dbReference>
<accession>A0A1M5AHC4</accession>
<evidence type="ECO:0000256" key="2">
    <source>
        <dbReference type="ARBA" id="ARBA00022723"/>
    </source>
</evidence>
<keyword evidence="2 9" id="KW-0479">Metal-binding</keyword>
<dbReference type="STRING" id="1121429.SAMN02745133_02293"/>
<organism evidence="11 12">
    <name type="scientific">Desulforamulus putei DSM 12395</name>
    <dbReference type="NCBI Taxonomy" id="1121429"/>
    <lineage>
        <taxon>Bacteria</taxon>
        <taxon>Bacillati</taxon>
        <taxon>Bacillota</taxon>
        <taxon>Clostridia</taxon>
        <taxon>Eubacteriales</taxon>
        <taxon>Peptococcaceae</taxon>
        <taxon>Desulforamulus</taxon>
    </lineage>
</organism>
<gene>
    <name evidence="11" type="ORF">SAMN02745133_02293</name>
</gene>
<dbReference type="GO" id="GO:0046872">
    <property type="term" value="F:metal ion binding"/>
    <property type="evidence" value="ECO:0007669"/>
    <property type="project" value="UniProtKB-KW"/>
</dbReference>
<dbReference type="Pfam" id="PF01930">
    <property type="entry name" value="Cas_Cas4"/>
    <property type="match status" value="1"/>
</dbReference>
<dbReference type="Gene3D" id="3.90.320.10">
    <property type="match status" value="1"/>
</dbReference>
<keyword evidence="6 9" id="KW-0411">Iron-sulfur</keyword>
<dbReference type="AlphaFoldDB" id="A0A1M5AHC4"/>
<dbReference type="NCBIfam" id="TIGR00372">
    <property type="entry name" value="cas4"/>
    <property type="match status" value="1"/>
</dbReference>
<sequence>MGDANMENKELHVSGTLVWYYYICQREVWLIGHQIVADQDDANISLGRFIQEYSYPKERKELVLGHSRIDVFRAGNEQLIIGEVKKSSKYRQSARMQLAFYLSELRQLGVEAKGELRFPKEKQKEEVKLDDQMEKELDKVRRDILRILYLSQPPEPVKIPFCKKCAYTEFCWS</sequence>